<proteinExistence type="predicted"/>
<name>A0A420Q2T0_FUSOX</name>
<reference evidence="1 2" key="1">
    <citation type="journal article" date="2018" name="Sci. Rep.">
        <title>Characterisation of pathogen-specific regions and novel effector candidates in Fusarium oxysporum f. sp. cepae.</title>
        <authorList>
            <person name="Armitage A.D."/>
            <person name="Taylor A."/>
            <person name="Sobczyk M.K."/>
            <person name="Baxter L."/>
            <person name="Greenfield B.P."/>
            <person name="Bates H.J."/>
            <person name="Wilson F."/>
            <person name="Jackson A.C."/>
            <person name="Ott S."/>
            <person name="Harrison R.J."/>
            <person name="Clarkson J.P."/>
        </authorList>
    </citation>
    <scope>NUCLEOTIDE SEQUENCE [LARGE SCALE GENOMIC DNA]</scope>
    <source>
        <strain evidence="1 2">Fo_A28</strain>
    </source>
</reference>
<dbReference type="EMBL" id="MRCY01000051">
    <property type="protein sequence ID" value="RKL07226.1"/>
    <property type="molecule type" value="Genomic_DNA"/>
</dbReference>
<evidence type="ECO:0000313" key="1">
    <source>
        <dbReference type="EMBL" id="RKL07226.1"/>
    </source>
</evidence>
<comment type="caution">
    <text evidence="1">The sequence shown here is derived from an EMBL/GenBank/DDBJ whole genome shotgun (WGS) entry which is preliminary data.</text>
</comment>
<organism evidence="1 2">
    <name type="scientific">Fusarium oxysporum</name>
    <name type="common">Fusarium vascular wilt</name>
    <dbReference type="NCBI Taxonomy" id="5507"/>
    <lineage>
        <taxon>Eukaryota</taxon>
        <taxon>Fungi</taxon>
        <taxon>Dikarya</taxon>
        <taxon>Ascomycota</taxon>
        <taxon>Pezizomycotina</taxon>
        <taxon>Sordariomycetes</taxon>
        <taxon>Hypocreomycetidae</taxon>
        <taxon>Hypocreales</taxon>
        <taxon>Nectriaceae</taxon>
        <taxon>Fusarium</taxon>
        <taxon>Fusarium oxysporum species complex</taxon>
    </lineage>
</organism>
<protein>
    <submittedName>
        <fullName evidence="1">Uncharacterized protein</fullName>
    </submittedName>
</protein>
<dbReference type="Proteomes" id="UP000285860">
    <property type="component" value="Unassembled WGS sequence"/>
</dbReference>
<sequence length="72" mass="7968">MLQYNTLNYTQHLSPLGVHNLVDPQPQTTSAVYAVAKTEFPDRDRLSPSALVAHIRDILSAEPLSQKKRPGA</sequence>
<gene>
    <name evidence="1" type="ORF">BFJ68_g10004</name>
</gene>
<evidence type="ECO:0000313" key="2">
    <source>
        <dbReference type="Proteomes" id="UP000285860"/>
    </source>
</evidence>
<accession>A0A420Q2T0</accession>
<dbReference type="AlphaFoldDB" id="A0A420Q2T0"/>